<sequence length="86" mass="10029">MTKDLEAINSKLAYVIQKLDYLTELVGEIYNAGYNKFNPLDKNIYTYDDEEDEIPELTQSQMEDILDLLWKSEKYGVNENGTVKDK</sequence>
<dbReference type="EMBL" id="VOAV01000018">
    <property type="protein sequence ID" value="TWO29134.1"/>
    <property type="molecule type" value="Genomic_DNA"/>
</dbReference>
<accession>A0ABY3G8D6</accession>
<dbReference type="RefSeq" id="WP_096015311.1">
    <property type="nucleotide sequence ID" value="NZ_JAQXQX010000082.1"/>
</dbReference>
<evidence type="ECO:0000313" key="2">
    <source>
        <dbReference type="Proteomes" id="UP000321599"/>
    </source>
</evidence>
<reference evidence="1 2" key="1">
    <citation type="submission" date="2019-07" db="EMBL/GenBank/DDBJ databases">
        <title>Rapid identification of Enteric Bacteria from Whole Genome Sequences (WGS) using Average Nucleotide Identity (ANI).</title>
        <authorList>
            <person name="Lane C."/>
        </authorList>
    </citation>
    <scope>NUCLEOTIDE SEQUENCE [LARGE SCALE GENOMIC DNA]</scope>
    <source>
        <strain evidence="1 2">2013D-9588</strain>
    </source>
</reference>
<organism evidence="1 2">
    <name type="scientific">Campylobacter lanienae</name>
    <dbReference type="NCBI Taxonomy" id="75658"/>
    <lineage>
        <taxon>Bacteria</taxon>
        <taxon>Pseudomonadati</taxon>
        <taxon>Campylobacterota</taxon>
        <taxon>Epsilonproteobacteria</taxon>
        <taxon>Campylobacterales</taxon>
        <taxon>Campylobacteraceae</taxon>
        <taxon>Campylobacter</taxon>
    </lineage>
</organism>
<name>A0ABY3G8D6_9BACT</name>
<keyword evidence="2" id="KW-1185">Reference proteome</keyword>
<proteinExistence type="predicted"/>
<evidence type="ECO:0000313" key="1">
    <source>
        <dbReference type="EMBL" id="TWO29134.1"/>
    </source>
</evidence>
<comment type="caution">
    <text evidence="1">The sequence shown here is derived from an EMBL/GenBank/DDBJ whole genome shotgun (WGS) entry which is preliminary data.</text>
</comment>
<gene>
    <name evidence="1" type="ORF">XK09_03980</name>
</gene>
<protein>
    <submittedName>
        <fullName evidence="1">Uncharacterized protein</fullName>
    </submittedName>
</protein>
<dbReference type="Proteomes" id="UP000321599">
    <property type="component" value="Unassembled WGS sequence"/>
</dbReference>